<dbReference type="InterPro" id="IPR045600">
    <property type="entry name" value="RelA/SpoT_AH_RIS"/>
</dbReference>
<accession>A0ABQ5V1D5</accession>
<dbReference type="Pfam" id="PF02824">
    <property type="entry name" value="TGS"/>
    <property type="match status" value="1"/>
</dbReference>
<feature type="domain" description="TGS" evidence="9">
    <location>
        <begin position="410"/>
        <end position="473"/>
    </location>
</feature>
<dbReference type="SMART" id="SM00471">
    <property type="entry name" value="HDc"/>
    <property type="match status" value="1"/>
</dbReference>
<dbReference type="Pfam" id="PF19296">
    <property type="entry name" value="RelA_AH_RIS"/>
    <property type="match status" value="1"/>
</dbReference>
<dbReference type="Gene3D" id="3.10.20.30">
    <property type="match status" value="1"/>
</dbReference>
<comment type="function">
    <text evidence="6">In eubacteria ppGpp (guanosine 3'-diphosphate 5'-diphosphate) is a mediator of the stringent response that coordinates a variety of cellular activities in response to changes in nutritional abundance.</text>
</comment>
<evidence type="ECO:0000256" key="4">
    <source>
        <dbReference type="ARBA" id="ARBA00032407"/>
    </source>
</evidence>
<dbReference type="PROSITE" id="PS51831">
    <property type="entry name" value="HD"/>
    <property type="match status" value="1"/>
</dbReference>
<dbReference type="EC" id="2.7.6.5" evidence="1"/>
<evidence type="ECO:0000259" key="8">
    <source>
        <dbReference type="PROSITE" id="PS51831"/>
    </source>
</evidence>
<comment type="caution">
    <text evidence="10">The sequence shown here is derived from an EMBL/GenBank/DDBJ whole genome shotgun (WGS) entry which is preliminary data.</text>
</comment>
<evidence type="ECO:0000313" key="11">
    <source>
        <dbReference type="Proteomes" id="UP001161390"/>
    </source>
</evidence>
<dbReference type="RefSeq" id="WP_284370254.1">
    <property type="nucleotide sequence ID" value="NZ_BSNJ01000002.1"/>
</dbReference>
<dbReference type="CDD" id="cd04876">
    <property type="entry name" value="ACT_RelA-SpoT"/>
    <property type="match status" value="1"/>
</dbReference>
<evidence type="ECO:0000259" key="7">
    <source>
        <dbReference type="PROSITE" id="PS51671"/>
    </source>
</evidence>
<dbReference type="NCBIfam" id="TIGR00691">
    <property type="entry name" value="spoT_relA"/>
    <property type="match status" value="1"/>
</dbReference>
<dbReference type="SUPFAM" id="SSF55021">
    <property type="entry name" value="ACT-like"/>
    <property type="match status" value="1"/>
</dbReference>
<organism evidence="10 11">
    <name type="scientific">Algimonas porphyrae</name>
    <dbReference type="NCBI Taxonomy" id="1128113"/>
    <lineage>
        <taxon>Bacteria</taxon>
        <taxon>Pseudomonadati</taxon>
        <taxon>Pseudomonadota</taxon>
        <taxon>Alphaproteobacteria</taxon>
        <taxon>Maricaulales</taxon>
        <taxon>Robiginitomaculaceae</taxon>
        <taxon>Algimonas</taxon>
    </lineage>
</organism>
<dbReference type="Pfam" id="PF04607">
    <property type="entry name" value="RelA_SpoT"/>
    <property type="match status" value="1"/>
</dbReference>
<dbReference type="PANTHER" id="PTHR21262:SF36">
    <property type="entry name" value="BIFUNCTIONAL (P)PPGPP SYNTHASE_HYDROLASE SPOT"/>
    <property type="match status" value="1"/>
</dbReference>
<dbReference type="PROSITE" id="PS51671">
    <property type="entry name" value="ACT"/>
    <property type="match status" value="1"/>
</dbReference>
<dbReference type="EMBL" id="BSNJ01000002">
    <property type="protein sequence ID" value="GLQ20047.1"/>
    <property type="molecule type" value="Genomic_DNA"/>
</dbReference>
<reference evidence="10" key="2">
    <citation type="submission" date="2023-01" db="EMBL/GenBank/DDBJ databases">
        <title>Draft genome sequence of Algimonas porphyrae strain NBRC 108216.</title>
        <authorList>
            <person name="Sun Q."/>
            <person name="Mori K."/>
        </authorList>
    </citation>
    <scope>NUCLEOTIDE SEQUENCE</scope>
    <source>
        <strain evidence="10">NBRC 108216</strain>
    </source>
</reference>
<dbReference type="SUPFAM" id="SSF109604">
    <property type="entry name" value="HD-domain/PDEase-like"/>
    <property type="match status" value="1"/>
</dbReference>
<evidence type="ECO:0000256" key="3">
    <source>
        <dbReference type="ARBA" id="ARBA00029754"/>
    </source>
</evidence>
<sequence>MNDHTPIMPAPQPGQQGYLRQFELVERVKAYDPSADEGLINKAYIFTVKAHGEQKRHSGDPYFAHPIEVAGILANLHLDVASICTALLHDVLEDTDVTRDELAEQFTPEIADLVDGVTKLSQLELSPSASRERAQAENFQKFVLAMSKDVRVLMVKLCDRLHNMRTLQYHPKQASRERIARETLDIYAPLARRIGIDRICSELEDLSFQHLNASAYEGIMRRLEDWRAEQGEAISEVSTAFRDLFDDHAMTVRIYGREKRPFAIWLKLQRQNISFDDVADLYAFRILTHQEDDCYRVLGILHREYRAVPSRFRDFISVPKPNGYQSLHTTIRMPDNRRVEIQIRTERMEDVAQRGVAAHWAYKNEAYGYDPERAKASGGDPLKRIRPLVEMMEQSGDAAEFLEHAKLEMFADQVFTFTPKGDLISLPRGATPIDFAYAVHTKVGDTCIGAVVNGRDVPLRTHLRNGDVVKIIRGGTAEPQEGWENMVVTGKARSALRRLTRDGEAEEFRRIGAMLAEHAFVREGQTFTEIALDDVVKRLGVTDAGDIYEQLGRGDLSMNEFIMAVFPALKDRDPDAEMANRDLISDRSVRLYVKGEGLRSGVGLHLKSCCSPIPGDRILGLQSASGGIDIHTIDCEELDKPDNQNKVWIDLGWRRTVEKTASTARITATVEHVPGALADVTRIIGENSGNLINIKTLQRSPAFFDMVLDVEVRDNRHLLAIIAALRTSPFVVAADRSRSQIEKDLPDDNDD</sequence>
<dbReference type="Gene3D" id="3.30.460.10">
    <property type="entry name" value="Beta Polymerase, domain 2"/>
    <property type="match status" value="1"/>
</dbReference>
<dbReference type="Pfam" id="PF13291">
    <property type="entry name" value="ACT_4"/>
    <property type="match status" value="1"/>
</dbReference>
<dbReference type="InterPro" id="IPR007685">
    <property type="entry name" value="RelA_SpoT"/>
</dbReference>
<dbReference type="Gene3D" id="1.10.3210.10">
    <property type="entry name" value="Hypothetical protein af1432"/>
    <property type="match status" value="1"/>
</dbReference>
<comment type="catalytic activity">
    <reaction evidence="5">
        <text>GTP + ATP = guanosine 3'-diphosphate 5'-triphosphate + AMP</text>
        <dbReference type="Rhea" id="RHEA:22088"/>
        <dbReference type="ChEBI" id="CHEBI:30616"/>
        <dbReference type="ChEBI" id="CHEBI:37565"/>
        <dbReference type="ChEBI" id="CHEBI:142410"/>
        <dbReference type="ChEBI" id="CHEBI:456215"/>
        <dbReference type="EC" id="2.7.6.5"/>
    </reaction>
</comment>
<dbReference type="CDD" id="cd05399">
    <property type="entry name" value="NT_Rel-Spo_like"/>
    <property type="match status" value="1"/>
</dbReference>
<evidence type="ECO:0000256" key="5">
    <source>
        <dbReference type="ARBA" id="ARBA00048244"/>
    </source>
</evidence>
<dbReference type="CDD" id="cd00077">
    <property type="entry name" value="HDc"/>
    <property type="match status" value="1"/>
</dbReference>
<evidence type="ECO:0000313" key="10">
    <source>
        <dbReference type="EMBL" id="GLQ20047.1"/>
    </source>
</evidence>
<protein>
    <recommendedName>
        <fullName evidence="2">GTP pyrophosphokinase rsh</fullName>
        <ecNumber evidence="1">2.7.6.5</ecNumber>
    </recommendedName>
    <alternativeName>
        <fullName evidence="4">(p)ppGpp synthase</fullName>
    </alternativeName>
    <alternativeName>
        <fullName evidence="3">ATP:GTP 3'-pyrophosphotransferase</fullName>
    </alternativeName>
</protein>
<dbReference type="SUPFAM" id="SSF81271">
    <property type="entry name" value="TGS-like"/>
    <property type="match status" value="1"/>
</dbReference>
<dbReference type="InterPro" id="IPR006674">
    <property type="entry name" value="HD_domain"/>
</dbReference>
<dbReference type="InterPro" id="IPR003607">
    <property type="entry name" value="HD/PDEase_dom"/>
</dbReference>
<dbReference type="InterPro" id="IPR012676">
    <property type="entry name" value="TGS-like"/>
</dbReference>
<gene>
    <name evidence="10" type="primary">spoT</name>
    <name evidence="10" type="ORF">GCM10007854_10020</name>
</gene>
<proteinExistence type="inferred from homology"/>
<reference evidence="10" key="1">
    <citation type="journal article" date="2014" name="Int. J. Syst. Evol. Microbiol.">
        <title>Complete genome of a new Firmicutes species belonging to the dominant human colonic microbiota ('Ruminococcus bicirculans') reveals two chromosomes and a selective capacity to utilize plant glucans.</title>
        <authorList>
            <consortium name="NISC Comparative Sequencing Program"/>
            <person name="Wegmann U."/>
            <person name="Louis P."/>
            <person name="Goesmann A."/>
            <person name="Henrissat B."/>
            <person name="Duncan S.H."/>
            <person name="Flint H.J."/>
        </authorList>
    </citation>
    <scope>NUCLEOTIDE SEQUENCE</scope>
    <source>
        <strain evidence="10">NBRC 108216</strain>
    </source>
</reference>
<dbReference type="SUPFAM" id="SSF81301">
    <property type="entry name" value="Nucleotidyltransferase"/>
    <property type="match status" value="1"/>
</dbReference>
<dbReference type="InterPro" id="IPR043519">
    <property type="entry name" value="NT_sf"/>
</dbReference>
<dbReference type="Pfam" id="PF13328">
    <property type="entry name" value="HD_4"/>
    <property type="match status" value="1"/>
</dbReference>
<dbReference type="CDD" id="cd01668">
    <property type="entry name" value="TGS_RSH"/>
    <property type="match status" value="1"/>
</dbReference>
<comment type="similarity">
    <text evidence="6">Belongs to the relA/spoT family.</text>
</comment>
<feature type="domain" description="HD" evidence="8">
    <location>
        <begin position="62"/>
        <end position="164"/>
    </location>
</feature>
<evidence type="ECO:0000256" key="2">
    <source>
        <dbReference type="ARBA" id="ARBA00014315"/>
    </source>
</evidence>
<keyword evidence="11" id="KW-1185">Reference proteome</keyword>
<dbReference type="InterPro" id="IPR045865">
    <property type="entry name" value="ACT-like_dom_sf"/>
</dbReference>
<dbReference type="Gene3D" id="3.30.70.260">
    <property type="match status" value="1"/>
</dbReference>
<dbReference type="InterPro" id="IPR002912">
    <property type="entry name" value="ACT_dom"/>
</dbReference>
<feature type="domain" description="ACT" evidence="7">
    <location>
        <begin position="665"/>
        <end position="739"/>
    </location>
</feature>
<evidence type="ECO:0000256" key="6">
    <source>
        <dbReference type="RuleBase" id="RU003847"/>
    </source>
</evidence>
<name>A0ABQ5V1D5_9PROT</name>
<dbReference type="Proteomes" id="UP001161390">
    <property type="component" value="Unassembled WGS sequence"/>
</dbReference>
<dbReference type="PROSITE" id="PS51880">
    <property type="entry name" value="TGS"/>
    <property type="match status" value="1"/>
</dbReference>
<dbReference type="InterPro" id="IPR004811">
    <property type="entry name" value="RelA/Spo_fam"/>
</dbReference>
<dbReference type="InterPro" id="IPR012675">
    <property type="entry name" value="Beta-grasp_dom_sf"/>
</dbReference>
<dbReference type="InterPro" id="IPR033655">
    <property type="entry name" value="TGS_RelA/SpoT"/>
</dbReference>
<evidence type="ECO:0000256" key="1">
    <source>
        <dbReference type="ARBA" id="ARBA00013251"/>
    </source>
</evidence>
<dbReference type="InterPro" id="IPR004095">
    <property type="entry name" value="TGS"/>
</dbReference>
<dbReference type="PANTHER" id="PTHR21262">
    <property type="entry name" value="GUANOSINE-3',5'-BIS DIPHOSPHATE 3'-PYROPHOSPHOHYDROLASE"/>
    <property type="match status" value="1"/>
</dbReference>
<evidence type="ECO:0000259" key="9">
    <source>
        <dbReference type="PROSITE" id="PS51880"/>
    </source>
</evidence>
<dbReference type="SMART" id="SM00954">
    <property type="entry name" value="RelA_SpoT"/>
    <property type="match status" value="1"/>
</dbReference>